<comment type="pathway">
    <text evidence="4">Lipid metabolism.</text>
</comment>
<evidence type="ECO:0000256" key="4">
    <source>
        <dbReference type="ARBA" id="ARBA00005189"/>
    </source>
</evidence>
<dbReference type="InterPro" id="IPR000374">
    <property type="entry name" value="PC_trans"/>
</dbReference>
<protein>
    <recommendedName>
        <fullName evidence="7 18">Phosphatidate cytidylyltransferase</fullName>
        <ecNumber evidence="6 18">2.7.7.41</ecNumber>
    </recommendedName>
</protein>
<evidence type="ECO:0000256" key="16">
    <source>
        <dbReference type="ARBA" id="ARBA00023209"/>
    </source>
</evidence>
<evidence type="ECO:0000256" key="1">
    <source>
        <dbReference type="ARBA" id="ARBA00001698"/>
    </source>
</evidence>
<evidence type="ECO:0000256" key="3">
    <source>
        <dbReference type="ARBA" id="ARBA00005119"/>
    </source>
</evidence>
<feature type="transmembrane region" description="Helical" evidence="19">
    <location>
        <begin position="145"/>
        <end position="163"/>
    </location>
</feature>
<comment type="similarity">
    <text evidence="5 18">Belongs to the CDS family.</text>
</comment>
<evidence type="ECO:0000256" key="2">
    <source>
        <dbReference type="ARBA" id="ARBA00004651"/>
    </source>
</evidence>
<feature type="transmembrane region" description="Helical" evidence="19">
    <location>
        <begin position="87"/>
        <end position="104"/>
    </location>
</feature>
<evidence type="ECO:0000256" key="12">
    <source>
        <dbReference type="ARBA" id="ARBA00022695"/>
    </source>
</evidence>
<keyword evidence="13 19" id="KW-1133">Transmembrane helix</keyword>
<evidence type="ECO:0000256" key="8">
    <source>
        <dbReference type="ARBA" id="ARBA00022475"/>
    </source>
</evidence>
<dbReference type="Proteomes" id="UP000610558">
    <property type="component" value="Unassembled WGS sequence"/>
</dbReference>
<evidence type="ECO:0000313" key="21">
    <source>
        <dbReference type="Proteomes" id="UP000610558"/>
    </source>
</evidence>
<dbReference type="PROSITE" id="PS01315">
    <property type="entry name" value="CDS"/>
    <property type="match status" value="1"/>
</dbReference>
<evidence type="ECO:0000256" key="11">
    <source>
        <dbReference type="ARBA" id="ARBA00022692"/>
    </source>
</evidence>
<evidence type="ECO:0000256" key="15">
    <source>
        <dbReference type="ARBA" id="ARBA00023136"/>
    </source>
</evidence>
<dbReference type="AlphaFoldDB" id="A0A927GVN3"/>
<evidence type="ECO:0000256" key="9">
    <source>
        <dbReference type="ARBA" id="ARBA00022516"/>
    </source>
</evidence>
<feature type="transmembrane region" description="Helical" evidence="19">
    <location>
        <begin position="210"/>
        <end position="228"/>
    </location>
</feature>
<keyword evidence="10 18" id="KW-0808">Transferase</keyword>
<comment type="subcellular location">
    <subcellularLocation>
        <location evidence="2">Cell membrane</location>
        <topology evidence="2">Multi-pass membrane protein</topology>
    </subcellularLocation>
</comment>
<dbReference type="Pfam" id="PF01148">
    <property type="entry name" value="CTP_transf_1"/>
    <property type="match status" value="1"/>
</dbReference>
<keyword evidence="8" id="KW-1003">Cell membrane</keyword>
<keyword evidence="12 18" id="KW-0548">Nucleotidyltransferase</keyword>
<evidence type="ECO:0000256" key="5">
    <source>
        <dbReference type="ARBA" id="ARBA00010185"/>
    </source>
</evidence>
<feature type="transmembrane region" description="Helical" evidence="19">
    <location>
        <begin position="57"/>
        <end position="75"/>
    </location>
</feature>
<dbReference type="PANTHER" id="PTHR46382">
    <property type="entry name" value="PHOSPHATIDATE CYTIDYLYLTRANSFERASE"/>
    <property type="match status" value="1"/>
</dbReference>
<reference evidence="20" key="1">
    <citation type="submission" date="2020-09" db="EMBL/GenBank/DDBJ databases">
        <authorList>
            <person name="Yoon J.-W."/>
        </authorList>
    </citation>
    <scope>NUCLEOTIDE SEQUENCE</scope>
    <source>
        <strain evidence="20">KMU-158</strain>
    </source>
</reference>
<feature type="transmembrane region" description="Helical" evidence="19">
    <location>
        <begin position="260"/>
        <end position="277"/>
    </location>
</feature>
<keyword evidence="11 18" id="KW-0812">Transmembrane</keyword>
<comment type="caution">
    <text evidence="20">The sequence shown here is derived from an EMBL/GenBank/DDBJ whole genome shotgun (WGS) entry which is preliminary data.</text>
</comment>
<dbReference type="GO" id="GO:0004605">
    <property type="term" value="F:phosphatidate cytidylyltransferase activity"/>
    <property type="evidence" value="ECO:0007669"/>
    <property type="project" value="UniProtKB-EC"/>
</dbReference>
<dbReference type="RefSeq" id="WP_190762936.1">
    <property type="nucleotide sequence ID" value="NZ_JACXLD010000002.1"/>
</dbReference>
<dbReference type="PANTHER" id="PTHR46382:SF1">
    <property type="entry name" value="PHOSPHATIDATE CYTIDYLYLTRANSFERASE"/>
    <property type="match status" value="1"/>
</dbReference>
<dbReference type="GO" id="GO:0016024">
    <property type="term" value="P:CDP-diacylglycerol biosynthetic process"/>
    <property type="evidence" value="ECO:0007669"/>
    <property type="project" value="TreeGrafter"/>
</dbReference>
<evidence type="ECO:0000256" key="19">
    <source>
        <dbReference type="SAM" id="Phobius"/>
    </source>
</evidence>
<comment type="catalytic activity">
    <reaction evidence="1 18">
        <text>a 1,2-diacyl-sn-glycero-3-phosphate + CTP + H(+) = a CDP-1,2-diacyl-sn-glycerol + diphosphate</text>
        <dbReference type="Rhea" id="RHEA:16229"/>
        <dbReference type="ChEBI" id="CHEBI:15378"/>
        <dbReference type="ChEBI" id="CHEBI:33019"/>
        <dbReference type="ChEBI" id="CHEBI:37563"/>
        <dbReference type="ChEBI" id="CHEBI:58332"/>
        <dbReference type="ChEBI" id="CHEBI:58608"/>
        <dbReference type="EC" id="2.7.7.41"/>
    </reaction>
</comment>
<dbReference type="EMBL" id="JACXLD010000002">
    <property type="protein sequence ID" value="MBD2858258.1"/>
    <property type="molecule type" value="Genomic_DNA"/>
</dbReference>
<evidence type="ECO:0000256" key="18">
    <source>
        <dbReference type="RuleBase" id="RU003938"/>
    </source>
</evidence>
<keyword evidence="16" id="KW-0594">Phospholipid biosynthesis</keyword>
<gene>
    <name evidence="20" type="ORF">IB286_04490</name>
</gene>
<comment type="pathway">
    <text evidence="3 18">Phospholipid metabolism; CDP-diacylglycerol biosynthesis; CDP-diacylglycerol from sn-glycerol 3-phosphate: step 3/3.</text>
</comment>
<dbReference type="GO" id="GO:0005886">
    <property type="term" value="C:plasma membrane"/>
    <property type="evidence" value="ECO:0007669"/>
    <property type="project" value="UniProtKB-SubCell"/>
</dbReference>
<evidence type="ECO:0000256" key="14">
    <source>
        <dbReference type="ARBA" id="ARBA00023098"/>
    </source>
</evidence>
<evidence type="ECO:0000256" key="6">
    <source>
        <dbReference type="ARBA" id="ARBA00012487"/>
    </source>
</evidence>
<accession>A0A927GVN3</accession>
<keyword evidence="15 19" id="KW-0472">Membrane</keyword>
<sequence>MLKQRVITAVVLVLALLATLFLLPTQAQLLVFAAVVLIAAWEWSNLAGIGSLFSRVLFVMLCGVGMIAAMWQVELLSSPRIEPMRQLLVVTCTWWAVGLLWVKGYPASTPYWGNTLVRSVMGVLVLVPAWLSLAWLLLLHHGVWLLLLLIVLVAAADIGAYFAGRKWGVAKLAPNVSPGKSWAGFWGGVTASLLVMVVVWLVFSAQLSVALLPMMFVAAFTVLASVLGDLLESMVKRHRGIKDSSQILPGHGGVMDRVDSLTAAAPVFTLGLIAVGLY</sequence>
<evidence type="ECO:0000313" key="20">
    <source>
        <dbReference type="EMBL" id="MBD2858258.1"/>
    </source>
</evidence>
<evidence type="ECO:0000256" key="17">
    <source>
        <dbReference type="ARBA" id="ARBA00023264"/>
    </source>
</evidence>
<keyword evidence="9" id="KW-0444">Lipid biosynthesis</keyword>
<evidence type="ECO:0000256" key="13">
    <source>
        <dbReference type="ARBA" id="ARBA00022989"/>
    </source>
</evidence>
<evidence type="ECO:0000256" key="10">
    <source>
        <dbReference type="ARBA" id="ARBA00022679"/>
    </source>
</evidence>
<evidence type="ECO:0000256" key="7">
    <source>
        <dbReference type="ARBA" id="ARBA00019373"/>
    </source>
</evidence>
<proteinExistence type="inferred from homology"/>
<keyword evidence="21" id="KW-1185">Reference proteome</keyword>
<organism evidence="20 21">
    <name type="scientific">Spongiibacter pelagi</name>
    <dbReference type="NCBI Taxonomy" id="2760804"/>
    <lineage>
        <taxon>Bacteria</taxon>
        <taxon>Pseudomonadati</taxon>
        <taxon>Pseudomonadota</taxon>
        <taxon>Gammaproteobacteria</taxon>
        <taxon>Cellvibrionales</taxon>
        <taxon>Spongiibacteraceae</taxon>
        <taxon>Spongiibacter</taxon>
    </lineage>
</organism>
<keyword evidence="14" id="KW-0443">Lipid metabolism</keyword>
<name>A0A927GVN3_9GAMM</name>
<feature type="transmembrane region" description="Helical" evidence="19">
    <location>
        <begin position="116"/>
        <end position="138"/>
    </location>
</feature>
<feature type="transmembrane region" description="Helical" evidence="19">
    <location>
        <begin position="183"/>
        <end position="203"/>
    </location>
</feature>
<keyword evidence="17" id="KW-1208">Phospholipid metabolism</keyword>
<dbReference type="EC" id="2.7.7.41" evidence="6 18"/>